<evidence type="ECO:0000313" key="1">
    <source>
        <dbReference type="EMBL" id="AQS88416.1"/>
    </source>
</evidence>
<dbReference type="KEGG" id="nch:A0U93_11225"/>
<dbReference type="Pfam" id="PF03886">
    <property type="entry name" value="ABC_trans_aux"/>
    <property type="match status" value="1"/>
</dbReference>
<name>A0A1U9KRI6_9PROT</name>
<dbReference type="InterPro" id="IPR005586">
    <property type="entry name" value="ABC_trans_aux"/>
</dbReference>
<proteinExistence type="predicted"/>
<dbReference type="RefSeq" id="WP_077807446.1">
    <property type="nucleotide sequence ID" value="NZ_BJXS01000003.1"/>
</dbReference>
<dbReference type="SUPFAM" id="SSF159594">
    <property type="entry name" value="XCC0632-like"/>
    <property type="match status" value="1"/>
</dbReference>
<dbReference type="PROSITE" id="PS51257">
    <property type="entry name" value="PROKAR_LIPOPROTEIN"/>
    <property type="match status" value="1"/>
</dbReference>
<dbReference type="AlphaFoldDB" id="A0A1U9KRI6"/>
<evidence type="ECO:0000313" key="2">
    <source>
        <dbReference type="Proteomes" id="UP000188604"/>
    </source>
</evidence>
<dbReference type="EMBL" id="CP014691">
    <property type="protein sequence ID" value="AQS88416.1"/>
    <property type="molecule type" value="Genomic_DNA"/>
</dbReference>
<reference evidence="1 2" key="1">
    <citation type="submission" date="2016-03" db="EMBL/GenBank/DDBJ databases">
        <title>Acetic acid bacteria sequencing.</title>
        <authorList>
            <person name="Brandt J."/>
            <person name="Jakob F."/>
            <person name="Vogel R.F."/>
        </authorList>
    </citation>
    <scope>NUCLEOTIDE SEQUENCE [LARGE SCALE GENOMIC DNA]</scope>
    <source>
        <strain evidence="1 2">NBRC 101099</strain>
    </source>
</reference>
<organism evidence="1 2">
    <name type="scientific">Neoasaia chiangmaiensis</name>
    <dbReference type="NCBI Taxonomy" id="320497"/>
    <lineage>
        <taxon>Bacteria</taxon>
        <taxon>Pseudomonadati</taxon>
        <taxon>Pseudomonadota</taxon>
        <taxon>Alphaproteobacteria</taxon>
        <taxon>Acetobacterales</taxon>
        <taxon>Acetobacteraceae</taxon>
        <taxon>Neoasaia</taxon>
    </lineage>
</organism>
<dbReference type="Proteomes" id="UP000188604">
    <property type="component" value="Chromosome"/>
</dbReference>
<dbReference type="Gene3D" id="3.40.50.10610">
    <property type="entry name" value="ABC-type transport auxiliary lipoprotein component"/>
    <property type="match status" value="1"/>
</dbReference>
<sequence>MPIHSRPRASGRALLASLAFLGLSACGGDPTLYTLAPTPGATLAGGPAVVEVRTPVVSTWLDRDEIVRQDKDYKLEIAKGDAWSEPLASMIGHTLSRDLSQRLPGTTVFAQNDAVATTPGAYVELTITGFNEDQKGNAQVQGMLSTHLSTAGIGPVMTTPIQLQAHLDTHATGHLVAALSTMLGTVADQAADRLRALPVLPAAAAP</sequence>
<dbReference type="OrthoDB" id="7064073at2"/>
<protein>
    <submittedName>
        <fullName evidence="1">Uncharacterized protein</fullName>
    </submittedName>
</protein>
<dbReference type="STRING" id="320497.A0U93_11225"/>
<gene>
    <name evidence="1" type="ORF">A0U93_11225</name>
</gene>
<keyword evidence="2" id="KW-1185">Reference proteome</keyword>
<accession>A0A1U9KRI6</accession>